<feature type="coiled-coil region" evidence="1">
    <location>
        <begin position="142"/>
        <end position="176"/>
    </location>
</feature>
<dbReference type="EMBL" id="FZOJ01000007">
    <property type="protein sequence ID" value="SNS31664.1"/>
    <property type="molecule type" value="Genomic_DNA"/>
</dbReference>
<dbReference type="Proteomes" id="UP000198304">
    <property type="component" value="Unassembled WGS sequence"/>
</dbReference>
<gene>
    <name evidence="2" type="ORF">SAMN05446037_1007177</name>
</gene>
<evidence type="ECO:0000313" key="3">
    <source>
        <dbReference type="Proteomes" id="UP000198304"/>
    </source>
</evidence>
<dbReference type="InterPro" id="IPR046097">
    <property type="entry name" value="DUF6033"/>
</dbReference>
<accession>A0A239DJ27</accession>
<name>A0A239DJ27_9FIRM</name>
<sequence>MSIGINTSYINCYSSSSIQQTTKASETEVKAQKSEEDYLKELKEKYPSLKFSTGYSNAKGPSGTGLGNVVLHPNLLKKMASDPEFASKVENNIKYIPQGEAWLKNMLGSNGRKLVASGCFVDENGNVSSWSVSSTTIGNPKEDERKEQLEILQEKLAEERLEMERMLAKRADLRKSEEMLQTDTIKANKITKLYQSNYTLTDFVLSNFNKLT</sequence>
<evidence type="ECO:0000313" key="2">
    <source>
        <dbReference type="EMBL" id="SNS31664.1"/>
    </source>
</evidence>
<evidence type="ECO:0000256" key="1">
    <source>
        <dbReference type="SAM" id="Coils"/>
    </source>
</evidence>
<keyword evidence="3" id="KW-1185">Reference proteome</keyword>
<organism evidence="2 3">
    <name type="scientific">Anaerovirgula multivorans</name>
    <dbReference type="NCBI Taxonomy" id="312168"/>
    <lineage>
        <taxon>Bacteria</taxon>
        <taxon>Bacillati</taxon>
        <taxon>Bacillota</taxon>
        <taxon>Clostridia</taxon>
        <taxon>Peptostreptococcales</taxon>
        <taxon>Natronincolaceae</taxon>
        <taxon>Anaerovirgula</taxon>
    </lineage>
</organism>
<dbReference type="RefSeq" id="WP_089282676.1">
    <property type="nucleotide sequence ID" value="NZ_FZOJ01000007.1"/>
</dbReference>
<reference evidence="2 3" key="1">
    <citation type="submission" date="2017-06" db="EMBL/GenBank/DDBJ databases">
        <authorList>
            <person name="Kim H.J."/>
            <person name="Triplett B.A."/>
        </authorList>
    </citation>
    <scope>NUCLEOTIDE SEQUENCE [LARGE SCALE GENOMIC DNA]</scope>
    <source>
        <strain evidence="2 3">SCA</strain>
    </source>
</reference>
<dbReference type="Pfam" id="PF19498">
    <property type="entry name" value="DUF6033"/>
    <property type="match status" value="1"/>
</dbReference>
<protein>
    <submittedName>
        <fullName evidence="2">Uncharacterized protein</fullName>
    </submittedName>
</protein>
<dbReference type="AlphaFoldDB" id="A0A239DJ27"/>
<keyword evidence="1" id="KW-0175">Coiled coil</keyword>
<dbReference type="OrthoDB" id="2066328at2"/>
<proteinExistence type="predicted"/>